<dbReference type="AlphaFoldDB" id="A0A0H1BHK7"/>
<dbReference type="Proteomes" id="UP000053573">
    <property type="component" value="Unassembled WGS sequence"/>
</dbReference>
<evidence type="ECO:0000313" key="2">
    <source>
        <dbReference type="EMBL" id="KLJ10522.1"/>
    </source>
</evidence>
<evidence type="ECO:0000256" key="1">
    <source>
        <dbReference type="SAM" id="MobiDB-lite"/>
    </source>
</evidence>
<reference evidence="3" key="1">
    <citation type="journal article" date="2015" name="PLoS Genet.">
        <title>The dynamic genome and transcriptome of the human fungal pathogen Blastomyces and close relative Emmonsia.</title>
        <authorList>
            <person name="Munoz J.F."/>
            <person name="Gauthier G.M."/>
            <person name="Desjardins C.A."/>
            <person name="Gallo J.E."/>
            <person name="Holder J."/>
            <person name="Sullivan T.D."/>
            <person name="Marty A.J."/>
            <person name="Carmen J.C."/>
            <person name="Chen Z."/>
            <person name="Ding L."/>
            <person name="Gujja S."/>
            <person name="Magrini V."/>
            <person name="Misas E."/>
            <person name="Mitreva M."/>
            <person name="Priest M."/>
            <person name="Saif S."/>
            <person name="Whiston E.A."/>
            <person name="Young S."/>
            <person name="Zeng Q."/>
            <person name="Goldman W.E."/>
            <person name="Mardis E.R."/>
            <person name="Taylor J.W."/>
            <person name="McEwen J.G."/>
            <person name="Clay O.K."/>
            <person name="Klein B.S."/>
            <person name="Cuomo C.A."/>
        </authorList>
    </citation>
    <scope>NUCLEOTIDE SEQUENCE [LARGE SCALE GENOMIC DNA]</scope>
    <source>
        <strain evidence="3">UAMH 139</strain>
    </source>
</reference>
<organism evidence="2 3">
    <name type="scientific">Blastomyces silverae</name>
    <dbReference type="NCBI Taxonomy" id="2060906"/>
    <lineage>
        <taxon>Eukaryota</taxon>
        <taxon>Fungi</taxon>
        <taxon>Dikarya</taxon>
        <taxon>Ascomycota</taxon>
        <taxon>Pezizomycotina</taxon>
        <taxon>Eurotiomycetes</taxon>
        <taxon>Eurotiomycetidae</taxon>
        <taxon>Onygenales</taxon>
        <taxon>Ajellomycetaceae</taxon>
        <taxon>Blastomyces</taxon>
    </lineage>
</organism>
<dbReference type="EMBL" id="LDEV01001996">
    <property type="protein sequence ID" value="KLJ10522.1"/>
    <property type="molecule type" value="Genomic_DNA"/>
</dbReference>
<proteinExistence type="predicted"/>
<accession>A0A0H1BHK7</accession>
<feature type="region of interest" description="Disordered" evidence="1">
    <location>
        <begin position="69"/>
        <end position="141"/>
    </location>
</feature>
<evidence type="ECO:0000313" key="3">
    <source>
        <dbReference type="Proteomes" id="UP000053573"/>
    </source>
</evidence>
<name>A0A0H1BHK7_9EURO</name>
<comment type="caution">
    <text evidence="2">The sequence shown here is derived from an EMBL/GenBank/DDBJ whole genome shotgun (WGS) entry which is preliminary data.</text>
</comment>
<protein>
    <submittedName>
        <fullName evidence="2">Uncharacterized protein</fullName>
    </submittedName>
</protein>
<feature type="compositionally biased region" description="Basic and acidic residues" evidence="1">
    <location>
        <begin position="130"/>
        <end position="141"/>
    </location>
</feature>
<keyword evidence="3" id="KW-1185">Reference proteome</keyword>
<gene>
    <name evidence="2" type="ORF">EMPG_14100</name>
</gene>
<sequence>MHDGFDLAPYHATKHRDWLLRSFYGASQQKSASSGAWISAAVGHVVNIPPRYPMGIRLGLLAFEEETAREDELTGTGDSRRGRRGSWLNLADGESKWPPQRVSETWYSSPPSPIHKVSSTQRGEPQAQARHVEEKGQPPRH</sequence>